<dbReference type="Pfam" id="PF13369">
    <property type="entry name" value="Transglut_core2"/>
    <property type="match status" value="1"/>
</dbReference>
<gene>
    <name evidence="3" type="ORF">L211DRAFT_790525</name>
</gene>
<dbReference type="AlphaFoldDB" id="A0A3N4LLF2"/>
<protein>
    <submittedName>
        <fullName evidence="3">YccV-like-domain-containing protein</fullName>
    </submittedName>
</protein>
<dbReference type="STRING" id="1051890.A0A3N4LLF2"/>
<reference evidence="3 4" key="1">
    <citation type="journal article" date="2018" name="Nat. Ecol. Evol.">
        <title>Pezizomycetes genomes reveal the molecular basis of ectomycorrhizal truffle lifestyle.</title>
        <authorList>
            <person name="Murat C."/>
            <person name="Payen T."/>
            <person name="Noel B."/>
            <person name="Kuo A."/>
            <person name="Morin E."/>
            <person name="Chen J."/>
            <person name="Kohler A."/>
            <person name="Krizsan K."/>
            <person name="Balestrini R."/>
            <person name="Da Silva C."/>
            <person name="Montanini B."/>
            <person name="Hainaut M."/>
            <person name="Levati E."/>
            <person name="Barry K.W."/>
            <person name="Belfiori B."/>
            <person name="Cichocki N."/>
            <person name="Clum A."/>
            <person name="Dockter R.B."/>
            <person name="Fauchery L."/>
            <person name="Guy J."/>
            <person name="Iotti M."/>
            <person name="Le Tacon F."/>
            <person name="Lindquist E.A."/>
            <person name="Lipzen A."/>
            <person name="Malagnac F."/>
            <person name="Mello A."/>
            <person name="Molinier V."/>
            <person name="Miyauchi S."/>
            <person name="Poulain J."/>
            <person name="Riccioni C."/>
            <person name="Rubini A."/>
            <person name="Sitrit Y."/>
            <person name="Splivallo R."/>
            <person name="Traeger S."/>
            <person name="Wang M."/>
            <person name="Zifcakova L."/>
            <person name="Wipf D."/>
            <person name="Zambonelli A."/>
            <person name="Paolocci F."/>
            <person name="Nowrousian M."/>
            <person name="Ottonello S."/>
            <person name="Baldrian P."/>
            <person name="Spatafora J.W."/>
            <person name="Henrissat B."/>
            <person name="Nagy L.G."/>
            <person name="Aury J.M."/>
            <person name="Wincker P."/>
            <person name="Grigoriev I.V."/>
            <person name="Bonfante P."/>
            <person name="Martin F.M."/>
        </authorList>
    </citation>
    <scope>NUCLEOTIDE SEQUENCE [LARGE SCALE GENOMIC DNA]</scope>
    <source>
        <strain evidence="3 4">ATCC MYA-4762</strain>
    </source>
</reference>
<dbReference type="InterPro" id="IPR001810">
    <property type="entry name" value="F-box_dom"/>
</dbReference>
<proteinExistence type="predicted"/>
<name>A0A3N4LLF2_9PEZI</name>
<dbReference type="Gene3D" id="2.30.30.390">
    <property type="entry name" value="Hemimethylated DNA-binding domain"/>
    <property type="match status" value="1"/>
</dbReference>
<dbReference type="InterPro" id="IPR036047">
    <property type="entry name" value="F-box-like_dom_sf"/>
</dbReference>
<sequence>MPPVLHLPDELLQTIFAFVPDPDIFSVTLVCRRFYHLSSLPISWRDRCAQYTFWEPHHSYQRKLNHPNPSEIQWKKLFVRRYKSDKQVSELLDGIITHSTDRITRFEKIARHGYDAKDCLRRMLECGEDYKDVLARRFYASEALAFIHRRRAIEIWKKISDGVDIPLEEALGAYDLFITRGANRDVEAITRSLDCLAMEFRSQHLGWEELTHRERASAVIVFMRSVGFTGASYENYHALRNSFIGICVDSNRATLPLTTVAAFCALGTRLGLDVKPCGFTYHVVAILRSTMGMGILASNFPNAATNTTSSFASSPGPHGHVNLPHYLTPSPSNTRELIVRVARNILESVRLTGPQPTPTYTTPGSWDQPPFQPERHAALYAALTASVICGPPASTRLLEHMCTLMQRDFECDVGFFEEDMSRLISEDDTMLLHNICNAVRKEDETPKRAMRRYDQTLQRHPDPRYHIGTLFRHRRYHYEAVITGWTRSCSTSENWIRTMDVDTLKRGRHQPFYNVFVADGSSRYVAEDNIVEIRSPKGGGVLGGFLCVGKWFRRFEERNRDMGGRFVSNLKEEYPDD</sequence>
<dbReference type="Pfam" id="PF12937">
    <property type="entry name" value="F-box-like"/>
    <property type="match status" value="1"/>
</dbReference>
<dbReference type="PANTHER" id="PTHR31350:SF27">
    <property type="entry name" value="HEMIMETHYLATED DNA-BINDING DOMAIN-CONTAINING PROTEIN"/>
    <property type="match status" value="1"/>
</dbReference>
<dbReference type="OrthoDB" id="28868at2759"/>
<dbReference type="Proteomes" id="UP000267821">
    <property type="component" value="Unassembled WGS sequence"/>
</dbReference>
<dbReference type="GO" id="GO:0003677">
    <property type="term" value="F:DNA binding"/>
    <property type="evidence" value="ECO:0007669"/>
    <property type="project" value="InterPro"/>
</dbReference>
<dbReference type="InterPro" id="IPR011722">
    <property type="entry name" value="Hemimethylated_DNA-bd_dom"/>
</dbReference>
<dbReference type="InterPro" id="IPR036623">
    <property type="entry name" value="Hemimethylated_DNA-bd_sf"/>
</dbReference>
<feature type="domain" description="F-box" evidence="2">
    <location>
        <begin position="1"/>
        <end position="47"/>
    </location>
</feature>
<evidence type="ECO:0000256" key="1">
    <source>
        <dbReference type="SAM" id="MobiDB-lite"/>
    </source>
</evidence>
<dbReference type="SUPFAM" id="SSF141255">
    <property type="entry name" value="YccV-like"/>
    <property type="match status" value="1"/>
</dbReference>
<organism evidence="3 4">
    <name type="scientific">Terfezia boudieri ATCC MYA-4762</name>
    <dbReference type="NCBI Taxonomy" id="1051890"/>
    <lineage>
        <taxon>Eukaryota</taxon>
        <taxon>Fungi</taxon>
        <taxon>Dikarya</taxon>
        <taxon>Ascomycota</taxon>
        <taxon>Pezizomycotina</taxon>
        <taxon>Pezizomycetes</taxon>
        <taxon>Pezizales</taxon>
        <taxon>Pezizaceae</taxon>
        <taxon>Terfezia</taxon>
    </lineage>
</organism>
<dbReference type="PROSITE" id="PS50181">
    <property type="entry name" value="FBOX"/>
    <property type="match status" value="1"/>
</dbReference>
<dbReference type="SMART" id="SM00256">
    <property type="entry name" value="FBOX"/>
    <property type="match status" value="1"/>
</dbReference>
<evidence type="ECO:0000313" key="3">
    <source>
        <dbReference type="EMBL" id="RPB21501.1"/>
    </source>
</evidence>
<dbReference type="InParanoid" id="A0A3N4LLF2"/>
<keyword evidence="4" id="KW-1185">Reference proteome</keyword>
<dbReference type="SUPFAM" id="SSF81383">
    <property type="entry name" value="F-box domain"/>
    <property type="match status" value="1"/>
</dbReference>
<evidence type="ECO:0000259" key="2">
    <source>
        <dbReference type="PROSITE" id="PS50181"/>
    </source>
</evidence>
<dbReference type="SMART" id="SM00992">
    <property type="entry name" value="YccV-like"/>
    <property type="match status" value="1"/>
</dbReference>
<accession>A0A3N4LLF2</accession>
<dbReference type="InterPro" id="IPR032698">
    <property type="entry name" value="SirB1_N"/>
</dbReference>
<dbReference type="NCBIfam" id="TIGR02097">
    <property type="entry name" value="yccV"/>
    <property type="match status" value="1"/>
</dbReference>
<feature type="region of interest" description="Disordered" evidence="1">
    <location>
        <begin position="352"/>
        <end position="371"/>
    </location>
</feature>
<dbReference type="Pfam" id="PF08755">
    <property type="entry name" value="YccV-like"/>
    <property type="match status" value="1"/>
</dbReference>
<feature type="compositionally biased region" description="Low complexity" evidence="1">
    <location>
        <begin position="352"/>
        <end position="364"/>
    </location>
</feature>
<dbReference type="EMBL" id="ML121559">
    <property type="protein sequence ID" value="RPB21501.1"/>
    <property type="molecule type" value="Genomic_DNA"/>
</dbReference>
<dbReference type="PANTHER" id="PTHR31350">
    <property type="entry name" value="SI:DKEY-261L7.2"/>
    <property type="match status" value="1"/>
</dbReference>
<evidence type="ECO:0000313" key="4">
    <source>
        <dbReference type="Proteomes" id="UP000267821"/>
    </source>
</evidence>
<dbReference type="Gene3D" id="1.20.1280.50">
    <property type="match status" value="1"/>
</dbReference>